<organism evidence="2 3">
    <name type="scientific">Araneus ventricosus</name>
    <name type="common">Orbweaver spider</name>
    <name type="synonym">Epeira ventricosa</name>
    <dbReference type="NCBI Taxonomy" id="182803"/>
    <lineage>
        <taxon>Eukaryota</taxon>
        <taxon>Metazoa</taxon>
        <taxon>Ecdysozoa</taxon>
        <taxon>Arthropoda</taxon>
        <taxon>Chelicerata</taxon>
        <taxon>Arachnida</taxon>
        <taxon>Araneae</taxon>
        <taxon>Araneomorphae</taxon>
        <taxon>Entelegynae</taxon>
        <taxon>Araneoidea</taxon>
        <taxon>Araneidae</taxon>
        <taxon>Araneus</taxon>
    </lineage>
</organism>
<proteinExistence type="predicted"/>
<feature type="compositionally biased region" description="Basic and acidic residues" evidence="1">
    <location>
        <begin position="46"/>
        <end position="58"/>
    </location>
</feature>
<dbReference type="Proteomes" id="UP000499080">
    <property type="component" value="Unassembled WGS sequence"/>
</dbReference>
<feature type="region of interest" description="Disordered" evidence="1">
    <location>
        <begin position="1"/>
        <end position="58"/>
    </location>
</feature>
<evidence type="ECO:0000313" key="2">
    <source>
        <dbReference type="EMBL" id="GBO28355.1"/>
    </source>
</evidence>
<protein>
    <submittedName>
        <fullName evidence="2">Uncharacterized protein</fullName>
    </submittedName>
</protein>
<keyword evidence="3" id="KW-1185">Reference proteome</keyword>
<dbReference type="AlphaFoldDB" id="A0A4Y2VTY0"/>
<gene>
    <name evidence="2" type="ORF">AVEN_211979_1</name>
</gene>
<feature type="region of interest" description="Disordered" evidence="1">
    <location>
        <begin position="71"/>
        <end position="99"/>
    </location>
</feature>
<name>A0A4Y2VTY0_ARAVE</name>
<evidence type="ECO:0000256" key="1">
    <source>
        <dbReference type="SAM" id="MobiDB-lite"/>
    </source>
</evidence>
<dbReference type="EMBL" id="BGPR01051398">
    <property type="protein sequence ID" value="GBO28355.1"/>
    <property type="molecule type" value="Genomic_DNA"/>
</dbReference>
<feature type="compositionally biased region" description="Polar residues" evidence="1">
    <location>
        <begin position="1"/>
        <end position="10"/>
    </location>
</feature>
<accession>A0A4Y2VTY0</accession>
<comment type="caution">
    <text evidence="2">The sequence shown here is derived from an EMBL/GenBank/DDBJ whole genome shotgun (WGS) entry which is preliminary data.</text>
</comment>
<evidence type="ECO:0000313" key="3">
    <source>
        <dbReference type="Proteomes" id="UP000499080"/>
    </source>
</evidence>
<reference evidence="2 3" key="1">
    <citation type="journal article" date="2019" name="Sci. Rep.">
        <title>Orb-weaving spider Araneus ventricosus genome elucidates the spidroin gene catalogue.</title>
        <authorList>
            <person name="Kono N."/>
            <person name="Nakamura H."/>
            <person name="Ohtoshi R."/>
            <person name="Moran D.A.P."/>
            <person name="Shinohara A."/>
            <person name="Yoshida Y."/>
            <person name="Fujiwara M."/>
            <person name="Mori M."/>
            <person name="Tomita M."/>
            <person name="Arakawa K."/>
        </authorList>
    </citation>
    <scope>NUCLEOTIDE SEQUENCE [LARGE SCALE GENOMIC DNA]</scope>
</reference>
<sequence length="99" mass="10831">MHQCAESCSTPAIPLSRQRKAIHSMQGERDLQNRASEAEQWGSGASEKKDRPWESERRGADSALLRFLVDGAPKKWASDPGTGSDLCGRNEGFPQNSCA</sequence>